<protein>
    <recommendedName>
        <fullName evidence="1">Formyl transferase N-terminal domain-containing protein</fullName>
    </recommendedName>
</protein>
<dbReference type="PANTHER" id="PTHR11138">
    <property type="entry name" value="METHIONYL-TRNA FORMYLTRANSFERASE"/>
    <property type="match status" value="1"/>
</dbReference>
<dbReference type="EMBL" id="CP019645">
    <property type="protein sequence ID" value="AQQ58811.1"/>
    <property type="molecule type" value="Genomic_DNA"/>
</dbReference>
<dbReference type="CDD" id="cd08369">
    <property type="entry name" value="FMT_core"/>
    <property type="match status" value="1"/>
</dbReference>
<evidence type="ECO:0000259" key="1">
    <source>
        <dbReference type="Pfam" id="PF00551"/>
    </source>
</evidence>
<accession>A0A1Q2LEF7</accession>
<dbReference type="GO" id="GO:0004479">
    <property type="term" value="F:methionyl-tRNA formyltransferase activity"/>
    <property type="evidence" value="ECO:0007669"/>
    <property type="project" value="TreeGrafter"/>
</dbReference>
<evidence type="ECO:0000313" key="3">
    <source>
        <dbReference type="Proteomes" id="UP000188298"/>
    </source>
</evidence>
<organism evidence="2 3">
    <name type="scientific">Helicobacter bilis</name>
    <dbReference type="NCBI Taxonomy" id="37372"/>
    <lineage>
        <taxon>Bacteria</taxon>
        <taxon>Pseudomonadati</taxon>
        <taxon>Campylobacterota</taxon>
        <taxon>Epsilonproteobacteria</taxon>
        <taxon>Campylobacterales</taxon>
        <taxon>Helicobacteraceae</taxon>
        <taxon>Helicobacter</taxon>
    </lineage>
</organism>
<evidence type="ECO:0000313" key="2">
    <source>
        <dbReference type="EMBL" id="AQQ58811.1"/>
    </source>
</evidence>
<dbReference type="Pfam" id="PF00551">
    <property type="entry name" value="Formyl_trans_N"/>
    <property type="match status" value="1"/>
</dbReference>
<proteinExistence type="predicted"/>
<name>A0A1Q2LEF7_9HELI</name>
<dbReference type="SUPFAM" id="SSF53328">
    <property type="entry name" value="Formyltransferase"/>
    <property type="match status" value="1"/>
</dbReference>
<feature type="domain" description="Formyl transferase N-terminal" evidence="1">
    <location>
        <begin position="88"/>
        <end position="158"/>
    </location>
</feature>
<gene>
    <name evidence="2" type="ORF">XJ32_00440</name>
</gene>
<dbReference type="RefSeq" id="WP_077387967.1">
    <property type="nucleotide sequence ID" value="NZ_CP019645.1"/>
</dbReference>
<dbReference type="Gene3D" id="3.40.50.12230">
    <property type="match status" value="1"/>
</dbReference>
<dbReference type="InterPro" id="IPR002376">
    <property type="entry name" value="Formyl_transf_N"/>
</dbReference>
<reference evidence="2 3" key="1">
    <citation type="submission" date="2017-02" db="EMBL/GenBank/DDBJ databases">
        <title>Whole genome sequencing of Helicobacter bilis strain AAQJH.</title>
        <authorList>
            <person name="Conlan S."/>
            <person name="Thomas P.J."/>
            <person name="Mullikin J."/>
            <person name="Palmore T.N."/>
            <person name="Frank K.M."/>
            <person name="Segre J.A."/>
        </authorList>
    </citation>
    <scope>NUCLEOTIDE SEQUENCE [LARGE SCALE GENOMIC DNA]</scope>
    <source>
        <strain evidence="2 3">AAQJH</strain>
    </source>
</reference>
<sequence>MKICIAGKNNIAVWALRYLLHIGICRQDIFILPNASDCGYDTWQYSLLKCAKDENLKVVTLQDIYAMSDLLFISLEFDKLIDIEKFASKNLFNIHFSNLPKYKGAYTSIMPLLYGESEAGVTLHKIDSGVDTGDIVDQMTFAIGLQDSARMLYDSYNKYAFLLFKQNLFHLLNGTYSVKKQSYMGGSYFSRKEIDFNNIVINLKKTSFEIHNQLRAFIFREYQLPSICGVRIMESVLTQEFIGSNVLIDSNEYFIISGVDGFKILAYKDTYGGGGVNTL</sequence>
<dbReference type="AlphaFoldDB" id="A0A1Q2LEF7"/>
<dbReference type="KEGG" id="hbl:XJ32_00440"/>
<dbReference type="Proteomes" id="UP000188298">
    <property type="component" value="Chromosome"/>
</dbReference>
<dbReference type="PANTHER" id="PTHR11138:SF5">
    <property type="entry name" value="METHIONYL-TRNA FORMYLTRANSFERASE, MITOCHONDRIAL"/>
    <property type="match status" value="1"/>
</dbReference>
<dbReference type="InterPro" id="IPR036477">
    <property type="entry name" value="Formyl_transf_N_sf"/>
</dbReference>